<feature type="transmembrane region" description="Helical" evidence="12">
    <location>
        <begin position="454"/>
        <end position="474"/>
    </location>
</feature>
<keyword evidence="7" id="KW-0915">Sodium</keyword>
<organism evidence="13 14">
    <name type="scientific">Roseiconus lacunae</name>
    <dbReference type="NCBI Taxonomy" id="2605694"/>
    <lineage>
        <taxon>Bacteria</taxon>
        <taxon>Pseudomonadati</taxon>
        <taxon>Planctomycetota</taxon>
        <taxon>Planctomycetia</taxon>
        <taxon>Pirellulales</taxon>
        <taxon>Pirellulaceae</taxon>
        <taxon>Roseiconus</taxon>
    </lineage>
</organism>
<evidence type="ECO:0000313" key="14">
    <source>
        <dbReference type="Proteomes" id="UP001239462"/>
    </source>
</evidence>
<feature type="transmembrane region" description="Helical" evidence="12">
    <location>
        <begin position="93"/>
        <end position="111"/>
    </location>
</feature>
<keyword evidence="8" id="KW-0406">Ion transport</keyword>
<dbReference type="EMBL" id="JASZZN010000022">
    <property type="protein sequence ID" value="MDM4018525.1"/>
    <property type="molecule type" value="Genomic_DNA"/>
</dbReference>
<evidence type="ECO:0000256" key="9">
    <source>
        <dbReference type="ARBA" id="ARBA00023136"/>
    </source>
</evidence>
<feature type="transmembrane region" description="Helical" evidence="12">
    <location>
        <begin position="132"/>
        <end position="157"/>
    </location>
</feature>
<evidence type="ECO:0000256" key="10">
    <source>
        <dbReference type="ARBA" id="ARBA00023201"/>
    </source>
</evidence>
<keyword evidence="4" id="KW-1003">Cell membrane</keyword>
<evidence type="ECO:0000256" key="3">
    <source>
        <dbReference type="ARBA" id="ARBA00022448"/>
    </source>
</evidence>
<evidence type="ECO:0000256" key="11">
    <source>
        <dbReference type="RuleBase" id="RU362091"/>
    </source>
</evidence>
<keyword evidence="10" id="KW-0739">Sodium transport</keyword>
<comment type="caution">
    <text evidence="13">The sequence shown here is derived from an EMBL/GenBank/DDBJ whole genome shotgun (WGS) entry which is preliminary data.</text>
</comment>
<keyword evidence="9 12" id="KW-0472">Membrane</keyword>
<feature type="transmembrane region" description="Helical" evidence="12">
    <location>
        <begin position="200"/>
        <end position="218"/>
    </location>
</feature>
<dbReference type="Proteomes" id="UP001239462">
    <property type="component" value="Unassembled WGS sequence"/>
</dbReference>
<feature type="transmembrane region" description="Helical" evidence="12">
    <location>
        <begin position="169"/>
        <end position="193"/>
    </location>
</feature>
<comment type="subcellular location">
    <subcellularLocation>
        <location evidence="1">Cell membrane</location>
        <topology evidence="1">Multi-pass membrane protein</topology>
    </subcellularLocation>
</comment>
<evidence type="ECO:0000256" key="6">
    <source>
        <dbReference type="ARBA" id="ARBA00022989"/>
    </source>
</evidence>
<dbReference type="CDD" id="cd11495">
    <property type="entry name" value="SLC5sbd_NIS-like_u3"/>
    <property type="match status" value="1"/>
</dbReference>
<feature type="transmembrane region" description="Helical" evidence="12">
    <location>
        <begin position="20"/>
        <end position="42"/>
    </location>
</feature>
<feature type="transmembrane region" description="Helical" evidence="12">
    <location>
        <begin position="62"/>
        <end position="81"/>
    </location>
</feature>
<evidence type="ECO:0000256" key="4">
    <source>
        <dbReference type="ARBA" id="ARBA00022475"/>
    </source>
</evidence>
<dbReference type="PANTHER" id="PTHR42985">
    <property type="entry name" value="SODIUM-COUPLED MONOCARBOXYLATE TRANSPORTER"/>
    <property type="match status" value="1"/>
</dbReference>
<dbReference type="InterPro" id="IPR051163">
    <property type="entry name" value="Sodium:Solute_Symporter_SSF"/>
</dbReference>
<dbReference type="Gene3D" id="1.20.1730.10">
    <property type="entry name" value="Sodium/glucose cotransporter"/>
    <property type="match status" value="1"/>
</dbReference>
<name>A0ABT7PPU7_9BACT</name>
<gene>
    <name evidence="13" type="ORF">QTN89_23945</name>
</gene>
<evidence type="ECO:0000256" key="2">
    <source>
        <dbReference type="ARBA" id="ARBA00006434"/>
    </source>
</evidence>
<keyword evidence="14" id="KW-1185">Reference proteome</keyword>
<feature type="transmembrane region" description="Helical" evidence="12">
    <location>
        <begin position="425"/>
        <end position="448"/>
    </location>
</feature>
<dbReference type="PANTHER" id="PTHR42985:SF32">
    <property type="entry name" value="SODIUM IODIDE SYMPORTER"/>
    <property type="match status" value="1"/>
</dbReference>
<sequence>MSLPLDWRMLAQETASESFFGAVDWTVLTLYFAGILGIGVYFWRRQTSSDDFTAGGRSLPGWLCGMSIFATYLSSISYLALPGNSFIGNWNAFAFSLALPPAAWIAVHYFLPMYRASGEVSAYSLLEHRFGLWARLFASAFYLLFQIARIGVVMYLMALPMAVLFGWDIRLLILVTGIIVTAYSFVGGITAVIWADAIQAFVLLAGAVLAVILILTGMPEGPSQVIEIASSEDKFSFGSLSLTAVGEKTLWIVLAYGLFENLKNFGIDQSYVQRYVASSSDREAAKSIWLGALLYVPVSALFLFIGTALYGFYQSQPAELDEVRQIVVEQKLMQAGISPESDDYERRRQSIADGLQDTDLGDRVFPHFIAAHLPIGIRGLLIAAVFAAAMSTVSTGLNSSATLVMSDFYVRMKNPNASDGARLGVLRRATLIWGVLGTAMALVLVRLTNSILDIWWTLSGVLGAGIIGLFLLGITSRRVTGLQAIGILACGMSMIAWMTFSITEFWPDALSAIASPFHPYLIIVFGALFILLLGRLIHYFQGHVPPEVADEPN</sequence>
<dbReference type="RefSeq" id="WP_230777377.1">
    <property type="nucleotide sequence ID" value="NZ_JAJMQV010000160.1"/>
</dbReference>
<feature type="transmembrane region" description="Helical" evidence="12">
    <location>
        <begin position="520"/>
        <end position="537"/>
    </location>
</feature>
<dbReference type="InterPro" id="IPR038377">
    <property type="entry name" value="Na/Glc_symporter_sf"/>
</dbReference>
<accession>A0ABT7PPU7</accession>
<evidence type="ECO:0000256" key="1">
    <source>
        <dbReference type="ARBA" id="ARBA00004651"/>
    </source>
</evidence>
<evidence type="ECO:0000256" key="8">
    <source>
        <dbReference type="ARBA" id="ARBA00023065"/>
    </source>
</evidence>
<dbReference type="Pfam" id="PF00474">
    <property type="entry name" value="SSF"/>
    <property type="match status" value="1"/>
</dbReference>
<dbReference type="NCBIfam" id="TIGR00813">
    <property type="entry name" value="sss"/>
    <property type="match status" value="1"/>
</dbReference>
<evidence type="ECO:0000256" key="5">
    <source>
        <dbReference type="ARBA" id="ARBA00022692"/>
    </source>
</evidence>
<evidence type="ECO:0000313" key="13">
    <source>
        <dbReference type="EMBL" id="MDM4018525.1"/>
    </source>
</evidence>
<dbReference type="InterPro" id="IPR001734">
    <property type="entry name" value="Na/solute_symporter"/>
</dbReference>
<evidence type="ECO:0000256" key="12">
    <source>
        <dbReference type="SAM" id="Phobius"/>
    </source>
</evidence>
<keyword evidence="6 12" id="KW-1133">Transmembrane helix</keyword>
<feature type="transmembrane region" description="Helical" evidence="12">
    <location>
        <begin position="288"/>
        <end position="313"/>
    </location>
</feature>
<feature type="transmembrane region" description="Helical" evidence="12">
    <location>
        <begin position="481"/>
        <end position="500"/>
    </location>
</feature>
<evidence type="ECO:0000256" key="7">
    <source>
        <dbReference type="ARBA" id="ARBA00023053"/>
    </source>
</evidence>
<proteinExistence type="inferred from homology"/>
<keyword evidence="5 12" id="KW-0812">Transmembrane</keyword>
<protein>
    <submittedName>
        <fullName evidence="13">Sodium:solute symporter</fullName>
    </submittedName>
</protein>
<reference evidence="13 14" key="1">
    <citation type="submission" date="2023-06" db="EMBL/GenBank/DDBJ databases">
        <title>Roseiconus lacunae JC819 isolated from Gulf of Mannar region, Tamil Nadu.</title>
        <authorList>
            <person name="Pk S."/>
            <person name="Ch S."/>
            <person name="Ch V.R."/>
        </authorList>
    </citation>
    <scope>NUCLEOTIDE SEQUENCE [LARGE SCALE GENOMIC DNA]</scope>
    <source>
        <strain evidence="13 14">JC819</strain>
    </source>
</reference>
<feature type="transmembrane region" description="Helical" evidence="12">
    <location>
        <begin position="380"/>
        <end position="404"/>
    </location>
</feature>
<comment type="similarity">
    <text evidence="2 11">Belongs to the sodium:solute symporter (SSF) (TC 2.A.21) family.</text>
</comment>
<feature type="transmembrane region" description="Helical" evidence="12">
    <location>
        <begin position="238"/>
        <end position="259"/>
    </location>
</feature>
<dbReference type="PROSITE" id="PS50283">
    <property type="entry name" value="NA_SOLUT_SYMP_3"/>
    <property type="match status" value="1"/>
</dbReference>
<keyword evidence="3" id="KW-0813">Transport</keyword>